<name>B4H2Z3_DROPE</name>
<dbReference type="OrthoDB" id="8019597at2759"/>
<dbReference type="STRING" id="7234.B4H2Z3"/>
<keyword evidence="1" id="KW-0812">Transmembrane</keyword>
<evidence type="ECO:0000313" key="3">
    <source>
        <dbReference type="Proteomes" id="UP000008744"/>
    </source>
</evidence>
<reference evidence="2 3" key="1">
    <citation type="journal article" date="2007" name="Nature">
        <title>Evolution of genes and genomes on the Drosophila phylogeny.</title>
        <authorList>
            <consortium name="Drosophila 12 Genomes Consortium"/>
            <person name="Clark A.G."/>
            <person name="Eisen M.B."/>
            <person name="Smith D.R."/>
            <person name="Bergman C.M."/>
            <person name="Oliver B."/>
            <person name="Markow T.A."/>
            <person name="Kaufman T.C."/>
            <person name="Kellis M."/>
            <person name="Gelbart W."/>
            <person name="Iyer V.N."/>
            <person name="Pollard D.A."/>
            <person name="Sackton T.B."/>
            <person name="Larracuente A.M."/>
            <person name="Singh N.D."/>
            <person name="Abad J.P."/>
            <person name="Abt D.N."/>
            <person name="Adryan B."/>
            <person name="Aguade M."/>
            <person name="Akashi H."/>
            <person name="Anderson W.W."/>
            <person name="Aquadro C.F."/>
            <person name="Ardell D.H."/>
            <person name="Arguello R."/>
            <person name="Artieri C.G."/>
            <person name="Barbash D.A."/>
            <person name="Barker D."/>
            <person name="Barsanti P."/>
            <person name="Batterham P."/>
            <person name="Batzoglou S."/>
            <person name="Begun D."/>
            <person name="Bhutkar A."/>
            <person name="Blanco E."/>
            <person name="Bosak S.A."/>
            <person name="Bradley R.K."/>
            <person name="Brand A.D."/>
            <person name="Brent M.R."/>
            <person name="Brooks A.N."/>
            <person name="Brown R.H."/>
            <person name="Butlin R.K."/>
            <person name="Caggese C."/>
            <person name="Calvi B.R."/>
            <person name="Bernardo de Carvalho A."/>
            <person name="Caspi A."/>
            <person name="Castrezana S."/>
            <person name="Celniker S.E."/>
            <person name="Chang J.L."/>
            <person name="Chapple C."/>
            <person name="Chatterji S."/>
            <person name="Chinwalla A."/>
            <person name="Civetta A."/>
            <person name="Clifton S.W."/>
            <person name="Comeron J.M."/>
            <person name="Costello J.C."/>
            <person name="Coyne J.A."/>
            <person name="Daub J."/>
            <person name="David R.G."/>
            <person name="Delcher A.L."/>
            <person name="Delehaunty K."/>
            <person name="Do C.B."/>
            <person name="Ebling H."/>
            <person name="Edwards K."/>
            <person name="Eickbush T."/>
            <person name="Evans J.D."/>
            <person name="Filipski A."/>
            <person name="Findeiss S."/>
            <person name="Freyhult E."/>
            <person name="Fulton L."/>
            <person name="Fulton R."/>
            <person name="Garcia A.C."/>
            <person name="Gardiner A."/>
            <person name="Garfield D.A."/>
            <person name="Garvin B.E."/>
            <person name="Gibson G."/>
            <person name="Gilbert D."/>
            <person name="Gnerre S."/>
            <person name="Godfrey J."/>
            <person name="Good R."/>
            <person name="Gotea V."/>
            <person name="Gravely B."/>
            <person name="Greenberg A.J."/>
            <person name="Griffiths-Jones S."/>
            <person name="Gross S."/>
            <person name="Guigo R."/>
            <person name="Gustafson E.A."/>
            <person name="Haerty W."/>
            <person name="Hahn M.W."/>
            <person name="Halligan D.L."/>
            <person name="Halpern A.L."/>
            <person name="Halter G.M."/>
            <person name="Han M.V."/>
            <person name="Heger A."/>
            <person name="Hillier L."/>
            <person name="Hinrichs A.S."/>
            <person name="Holmes I."/>
            <person name="Hoskins R.A."/>
            <person name="Hubisz M.J."/>
            <person name="Hultmark D."/>
            <person name="Huntley M.A."/>
            <person name="Jaffe D.B."/>
            <person name="Jagadeeshan S."/>
            <person name="Jeck W.R."/>
            <person name="Johnson J."/>
            <person name="Jones C.D."/>
            <person name="Jordan W.C."/>
            <person name="Karpen G.H."/>
            <person name="Kataoka E."/>
            <person name="Keightley P.D."/>
            <person name="Kheradpour P."/>
            <person name="Kirkness E.F."/>
            <person name="Koerich L.B."/>
            <person name="Kristiansen K."/>
            <person name="Kudrna D."/>
            <person name="Kulathinal R.J."/>
            <person name="Kumar S."/>
            <person name="Kwok R."/>
            <person name="Lander E."/>
            <person name="Langley C.H."/>
            <person name="Lapoint R."/>
            <person name="Lazzaro B.P."/>
            <person name="Lee S.J."/>
            <person name="Levesque L."/>
            <person name="Li R."/>
            <person name="Lin C.F."/>
            <person name="Lin M.F."/>
            <person name="Lindblad-Toh K."/>
            <person name="Llopart A."/>
            <person name="Long M."/>
            <person name="Low L."/>
            <person name="Lozovsky E."/>
            <person name="Lu J."/>
            <person name="Luo M."/>
            <person name="Machado C.A."/>
            <person name="Makalowski W."/>
            <person name="Marzo M."/>
            <person name="Matsuda M."/>
            <person name="Matzkin L."/>
            <person name="McAllister B."/>
            <person name="McBride C.S."/>
            <person name="McKernan B."/>
            <person name="McKernan K."/>
            <person name="Mendez-Lago M."/>
            <person name="Minx P."/>
            <person name="Mollenhauer M.U."/>
            <person name="Montooth K."/>
            <person name="Mount S.M."/>
            <person name="Mu X."/>
            <person name="Myers E."/>
            <person name="Negre B."/>
            <person name="Newfeld S."/>
            <person name="Nielsen R."/>
            <person name="Noor M.A."/>
            <person name="O'Grady P."/>
            <person name="Pachter L."/>
            <person name="Papaceit M."/>
            <person name="Parisi M.J."/>
            <person name="Parisi M."/>
            <person name="Parts L."/>
            <person name="Pedersen J.S."/>
            <person name="Pesole G."/>
            <person name="Phillippy A.M."/>
            <person name="Ponting C.P."/>
            <person name="Pop M."/>
            <person name="Porcelli D."/>
            <person name="Powell J.R."/>
            <person name="Prohaska S."/>
            <person name="Pruitt K."/>
            <person name="Puig M."/>
            <person name="Quesneville H."/>
            <person name="Ram K.R."/>
            <person name="Rand D."/>
            <person name="Rasmussen M.D."/>
            <person name="Reed L.K."/>
            <person name="Reenan R."/>
            <person name="Reily A."/>
            <person name="Remington K.A."/>
            <person name="Rieger T.T."/>
            <person name="Ritchie M.G."/>
            <person name="Robin C."/>
            <person name="Rogers Y.H."/>
            <person name="Rohde C."/>
            <person name="Rozas J."/>
            <person name="Rubenfield M.J."/>
            <person name="Ruiz A."/>
            <person name="Russo S."/>
            <person name="Salzberg S.L."/>
            <person name="Sanchez-Gracia A."/>
            <person name="Saranga D.J."/>
            <person name="Sato H."/>
            <person name="Schaeffer S.W."/>
            <person name="Schatz M.C."/>
            <person name="Schlenke T."/>
            <person name="Schwartz R."/>
            <person name="Segarra C."/>
            <person name="Singh R.S."/>
            <person name="Sirot L."/>
            <person name="Sirota M."/>
            <person name="Sisneros N.B."/>
            <person name="Smith C.D."/>
            <person name="Smith T.F."/>
            <person name="Spieth J."/>
            <person name="Stage D.E."/>
            <person name="Stark A."/>
            <person name="Stephan W."/>
            <person name="Strausberg R.L."/>
            <person name="Strempel S."/>
            <person name="Sturgill D."/>
            <person name="Sutton G."/>
            <person name="Sutton G.G."/>
            <person name="Tao W."/>
            <person name="Teichmann S."/>
            <person name="Tobari Y.N."/>
            <person name="Tomimura Y."/>
            <person name="Tsolas J.M."/>
            <person name="Valente V.L."/>
            <person name="Venter E."/>
            <person name="Venter J.C."/>
            <person name="Vicario S."/>
            <person name="Vieira F.G."/>
            <person name="Vilella A.J."/>
            <person name="Villasante A."/>
            <person name="Walenz B."/>
            <person name="Wang J."/>
            <person name="Wasserman M."/>
            <person name="Watts T."/>
            <person name="Wilson D."/>
            <person name="Wilson R.K."/>
            <person name="Wing R.A."/>
            <person name="Wolfner M.F."/>
            <person name="Wong A."/>
            <person name="Wong G.K."/>
            <person name="Wu C.I."/>
            <person name="Wu G."/>
            <person name="Yamamoto D."/>
            <person name="Yang H.P."/>
            <person name="Yang S.P."/>
            <person name="Yorke J.A."/>
            <person name="Yoshida K."/>
            <person name="Zdobnov E."/>
            <person name="Zhang P."/>
            <person name="Zhang Y."/>
            <person name="Zimin A.V."/>
            <person name="Baldwin J."/>
            <person name="Abdouelleil A."/>
            <person name="Abdulkadir J."/>
            <person name="Abebe A."/>
            <person name="Abera B."/>
            <person name="Abreu J."/>
            <person name="Acer S.C."/>
            <person name="Aftuck L."/>
            <person name="Alexander A."/>
            <person name="An P."/>
            <person name="Anderson E."/>
            <person name="Anderson S."/>
            <person name="Arachi H."/>
            <person name="Azer M."/>
            <person name="Bachantsang P."/>
            <person name="Barry A."/>
            <person name="Bayul T."/>
            <person name="Berlin A."/>
            <person name="Bessette D."/>
            <person name="Bloom T."/>
            <person name="Blye J."/>
            <person name="Boguslavskiy L."/>
            <person name="Bonnet C."/>
            <person name="Boukhgalter B."/>
            <person name="Bourzgui I."/>
            <person name="Brown A."/>
            <person name="Cahill P."/>
            <person name="Channer S."/>
            <person name="Cheshatsang Y."/>
            <person name="Chuda L."/>
            <person name="Citroen M."/>
            <person name="Collymore A."/>
            <person name="Cooke P."/>
            <person name="Costello M."/>
            <person name="D'Aco K."/>
            <person name="Daza R."/>
            <person name="De Haan G."/>
            <person name="DeGray S."/>
            <person name="DeMaso C."/>
            <person name="Dhargay N."/>
            <person name="Dooley K."/>
            <person name="Dooley E."/>
            <person name="Doricent M."/>
            <person name="Dorje P."/>
            <person name="Dorjee K."/>
            <person name="Dupes A."/>
            <person name="Elong R."/>
            <person name="Falk J."/>
            <person name="Farina A."/>
            <person name="Faro S."/>
            <person name="Ferguson D."/>
            <person name="Fisher S."/>
            <person name="Foley C.D."/>
            <person name="Franke A."/>
            <person name="Friedrich D."/>
            <person name="Gadbois L."/>
            <person name="Gearin G."/>
            <person name="Gearin C.R."/>
            <person name="Giannoukos G."/>
            <person name="Goode T."/>
            <person name="Graham J."/>
            <person name="Grandbois E."/>
            <person name="Grewal S."/>
            <person name="Gyaltsen K."/>
            <person name="Hafez N."/>
            <person name="Hagos B."/>
            <person name="Hall J."/>
            <person name="Henson C."/>
            <person name="Hollinger A."/>
            <person name="Honan T."/>
            <person name="Huard M.D."/>
            <person name="Hughes L."/>
            <person name="Hurhula B."/>
            <person name="Husby M.E."/>
            <person name="Kamat A."/>
            <person name="Kanga B."/>
            <person name="Kashin S."/>
            <person name="Khazanovich D."/>
            <person name="Kisner P."/>
            <person name="Lance K."/>
            <person name="Lara M."/>
            <person name="Lee W."/>
            <person name="Lennon N."/>
            <person name="Letendre F."/>
            <person name="LeVine R."/>
            <person name="Lipovsky A."/>
            <person name="Liu X."/>
            <person name="Liu J."/>
            <person name="Liu S."/>
            <person name="Lokyitsang T."/>
            <person name="Lokyitsang Y."/>
            <person name="Lubonja R."/>
            <person name="Lui A."/>
            <person name="MacDonald P."/>
            <person name="Magnisalis V."/>
            <person name="Maru K."/>
            <person name="Matthews C."/>
            <person name="McCusker W."/>
            <person name="McDonough S."/>
            <person name="Mehta T."/>
            <person name="Meldrim J."/>
            <person name="Meneus L."/>
            <person name="Mihai O."/>
            <person name="Mihalev A."/>
            <person name="Mihova T."/>
            <person name="Mittelman R."/>
            <person name="Mlenga V."/>
            <person name="Montmayeur A."/>
            <person name="Mulrain L."/>
            <person name="Navidi A."/>
            <person name="Naylor J."/>
            <person name="Negash T."/>
            <person name="Nguyen T."/>
            <person name="Nguyen N."/>
            <person name="Nicol R."/>
            <person name="Norbu C."/>
            <person name="Norbu N."/>
            <person name="Novod N."/>
            <person name="O'Neill B."/>
            <person name="Osman S."/>
            <person name="Markiewicz E."/>
            <person name="Oyono O.L."/>
            <person name="Patti C."/>
            <person name="Phunkhang P."/>
            <person name="Pierre F."/>
            <person name="Priest M."/>
            <person name="Raghuraman S."/>
            <person name="Rege F."/>
            <person name="Reyes R."/>
            <person name="Rise C."/>
            <person name="Rogov P."/>
            <person name="Ross K."/>
            <person name="Ryan E."/>
            <person name="Settipalli S."/>
            <person name="Shea T."/>
            <person name="Sherpa N."/>
            <person name="Shi L."/>
            <person name="Shih D."/>
            <person name="Sparrow T."/>
            <person name="Spaulding J."/>
            <person name="Stalker J."/>
            <person name="Stange-Thomann N."/>
            <person name="Stavropoulos S."/>
            <person name="Stone C."/>
            <person name="Strader C."/>
            <person name="Tesfaye S."/>
            <person name="Thomson T."/>
            <person name="Thoulutsang Y."/>
            <person name="Thoulutsang D."/>
            <person name="Topham K."/>
            <person name="Topping I."/>
            <person name="Tsamla T."/>
            <person name="Vassiliev H."/>
            <person name="Vo A."/>
            <person name="Wangchuk T."/>
            <person name="Wangdi T."/>
            <person name="Weiand M."/>
            <person name="Wilkinson J."/>
            <person name="Wilson A."/>
            <person name="Yadav S."/>
            <person name="Young G."/>
            <person name="Yu Q."/>
            <person name="Zembek L."/>
            <person name="Zhong D."/>
            <person name="Zimmer A."/>
            <person name="Zwirko Z."/>
            <person name="Jaffe D.B."/>
            <person name="Alvarez P."/>
            <person name="Brockman W."/>
            <person name="Butler J."/>
            <person name="Chin C."/>
            <person name="Gnerre S."/>
            <person name="Grabherr M."/>
            <person name="Kleber M."/>
            <person name="Mauceli E."/>
            <person name="MacCallum I."/>
        </authorList>
    </citation>
    <scope>NUCLEOTIDE SEQUENCE [LARGE SCALE GENOMIC DNA]</scope>
    <source>
        <strain evidence="3">MSH-3 / Tucson 14011-0111.49</strain>
    </source>
</reference>
<organism evidence="3">
    <name type="scientific">Drosophila persimilis</name>
    <name type="common">Fruit fly</name>
    <dbReference type="NCBI Taxonomy" id="7234"/>
    <lineage>
        <taxon>Eukaryota</taxon>
        <taxon>Metazoa</taxon>
        <taxon>Ecdysozoa</taxon>
        <taxon>Arthropoda</taxon>
        <taxon>Hexapoda</taxon>
        <taxon>Insecta</taxon>
        <taxon>Pterygota</taxon>
        <taxon>Neoptera</taxon>
        <taxon>Endopterygota</taxon>
        <taxon>Diptera</taxon>
        <taxon>Brachycera</taxon>
        <taxon>Muscomorpha</taxon>
        <taxon>Ephydroidea</taxon>
        <taxon>Drosophilidae</taxon>
        <taxon>Drosophila</taxon>
        <taxon>Sophophora</taxon>
    </lineage>
</organism>
<evidence type="ECO:0000313" key="2">
    <source>
        <dbReference type="EMBL" id="EDW30825.1"/>
    </source>
</evidence>
<dbReference type="KEGG" id="dpe:6600195"/>
<keyword evidence="3" id="KW-1185">Reference proteome</keyword>
<accession>B4H2Z3</accession>
<keyword evidence="1" id="KW-0472">Membrane</keyword>
<dbReference type="AlphaFoldDB" id="B4H2Z3"/>
<feature type="transmembrane region" description="Helical" evidence="1">
    <location>
        <begin position="12"/>
        <end position="45"/>
    </location>
</feature>
<protein>
    <submittedName>
        <fullName evidence="2">GL13427</fullName>
    </submittedName>
</protein>
<dbReference type="HOGENOM" id="CLU_2075581_0_0_1"/>
<sequence>MLQLPRPSRSTLHCGLAALITVLLMTWVRPLGVLFLGLLSYWLYWTRCSFRIVLTPEVRSKLESWGTEGRRLAQEQPEHVLRGEHWLPCHLGRAGPHHIWVHGGADASSAVRTGLHQV</sequence>
<proteinExistence type="predicted"/>
<evidence type="ECO:0000256" key="1">
    <source>
        <dbReference type="SAM" id="Phobius"/>
    </source>
</evidence>
<dbReference type="Proteomes" id="UP000008744">
    <property type="component" value="Unassembled WGS sequence"/>
</dbReference>
<dbReference type="EMBL" id="CH479205">
    <property type="protein sequence ID" value="EDW30825.1"/>
    <property type="molecule type" value="Genomic_DNA"/>
</dbReference>
<gene>
    <name evidence="2" type="primary">Dper\GL13427</name>
    <name evidence="2" type="ORF">Dper_GL13427</name>
</gene>
<keyword evidence="1" id="KW-1133">Transmembrane helix</keyword>